<name>A0AC34R602_9BILA</name>
<reference evidence="2" key="1">
    <citation type="submission" date="2022-11" db="UniProtKB">
        <authorList>
            <consortium name="WormBaseParasite"/>
        </authorList>
    </citation>
    <scope>IDENTIFICATION</scope>
</reference>
<dbReference type="WBParaSite" id="JU765_v2.g3583.t1">
    <property type="protein sequence ID" value="JU765_v2.g3583.t1"/>
    <property type="gene ID" value="JU765_v2.g3583"/>
</dbReference>
<evidence type="ECO:0000313" key="1">
    <source>
        <dbReference type="Proteomes" id="UP000887576"/>
    </source>
</evidence>
<dbReference type="Proteomes" id="UP000887576">
    <property type="component" value="Unplaced"/>
</dbReference>
<evidence type="ECO:0000313" key="2">
    <source>
        <dbReference type="WBParaSite" id="JU765_v2.g3583.t1"/>
    </source>
</evidence>
<sequence length="268" mass="30159">MVLYGQLVIGAPGAGKSTYCAGLVDMLTQMGRPLIVMNLDPANDVVPFKCHIDIKELITVEDAMKYHNLGPNGALRYCMKTLITNVDWLMYKVKKLDKEGYLIIDMPGQLELYNSDDSITRLIEQFGKWNWRVCAVHLSDAVFISDAGKFVSLILAALSIMINLEVPQVNVLTKADLIDPKKLPYDFSFFQELPDTKYLANLLDDHPFMLKYKDLTSKLCDVIDDYGLVGFHPLSVKSQELMRKLLKLADTANGLEFTDSEDIRAVVT</sequence>
<organism evidence="1 2">
    <name type="scientific">Panagrolaimus sp. JU765</name>
    <dbReference type="NCBI Taxonomy" id="591449"/>
    <lineage>
        <taxon>Eukaryota</taxon>
        <taxon>Metazoa</taxon>
        <taxon>Ecdysozoa</taxon>
        <taxon>Nematoda</taxon>
        <taxon>Chromadorea</taxon>
        <taxon>Rhabditida</taxon>
        <taxon>Tylenchina</taxon>
        <taxon>Panagrolaimomorpha</taxon>
        <taxon>Panagrolaimoidea</taxon>
        <taxon>Panagrolaimidae</taxon>
        <taxon>Panagrolaimus</taxon>
    </lineage>
</organism>
<accession>A0AC34R602</accession>
<proteinExistence type="predicted"/>
<protein>
    <submittedName>
        <fullName evidence="2">GPN-loop GTPase 2</fullName>
    </submittedName>
</protein>